<feature type="compositionally biased region" description="Polar residues" evidence="1">
    <location>
        <begin position="40"/>
        <end position="58"/>
    </location>
</feature>
<dbReference type="Proteomes" id="UP000762676">
    <property type="component" value="Unassembled WGS sequence"/>
</dbReference>
<gene>
    <name evidence="2" type="ORF">ElyMa_006476700</name>
</gene>
<evidence type="ECO:0000313" key="2">
    <source>
        <dbReference type="EMBL" id="GFS03672.1"/>
    </source>
</evidence>
<sequence length="141" mass="15999">MLEILYKERSGDMTKTNVNNTKQQHYKCTSPNCYRRCGPSRSTNKQRSAVQESNQIITPQHDHLTWTSSRRQSTGNQISAEVENSTHTKHGRATWRTEWRQTISSGMEARAADVVGTGEITTAANQQVCFPTWDQQQSPLS</sequence>
<protein>
    <submittedName>
        <fullName evidence="2">Uncharacterized protein</fullName>
    </submittedName>
</protein>
<proteinExistence type="predicted"/>
<evidence type="ECO:0000313" key="3">
    <source>
        <dbReference type="Proteomes" id="UP000762676"/>
    </source>
</evidence>
<accession>A0AAV4I3U0</accession>
<dbReference type="AlphaFoldDB" id="A0AAV4I3U0"/>
<reference evidence="2 3" key="1">
    <citation type="journal article" date="2021" name="Elife">
        <title>Chloroplast acquisition without the gene transfer in kleptoplastic sea slugs, Plakobranchus ocellatus.</title>
        <authorList>
            <person name="Maeda T."/>
            <person name="Takahashi S."/>
            <person name="Yoshida T."/>
            <person name="Shimamura S."/>
            <person name="Takaki Y."/>
            <person name="Nagai Y."/>
            <person name="Toyoda A."/>
            <person name="Suzuki Y."/>
            <person name="Arimoto A."/>
            <person name="Ishii H."/>
            <person name="Satoh N."/>
            <person name="Nishiyama T."/>
            <person name="Hasebe M."/>
            <person name="Maruyama T."/>
            <person name="Minagawa J."/>
            <person name="Obokata J."/>
            <person name="Shigenobu S."/>
        </authorList>
    </citation>
    <scope>NUCLEOTIDE SEQUENCE [LARGE SCALE GENOMIC DNA]</scope>
</reference>
<name>A0AAV4I3U0_9GAST</name>
<keyword evidence="3" id="KW-1185">Reference proteome</keyword>
<feature type="region of interest" description="Disordered" evidence="1">
    <location>
        <begin position="37"/>
        <end position="96"/>
    </location>
</feature>
<comment type="caution">
    <text evidence="2">The sequence shown here is derived from an EMBL/GenBank/DDBJ whole genome shotgun (WGS) entry which is preliminary data.</text>
</comment>
<feature type="compositionally biased region" description="Polar residues" evidence="1">
    <location>
        <begin position="65"/>
        <end position="85"/>
    </location>
</feature>
<evidence type="ECO:0000256" key="1">
    <source>
        <dbReference type="SAM" id="MobiDB-lite"/>
    </source>
</evidence>
<organism evidence="2 3">
    <name type="scientific">Elysia marginata</name>
    <dbReference type="NCBI Taxonomy" id="1093978"/>
    <lineage>
        <taxon>Eukaryota</taxon>
        <taxon>Metazoa</taxon>
        <taxon>Spiralia</taxon>
        <taxon>Lophotrochozoa</taxon>
        <taxon>Mollusca</taxon>
        <taxon>Gastropoda</taxon>
        <taxon>Heterobranchia</taxon>
        <taxon>Euthyneura</taxon>
        <taxon>Panpulmonata</taxon>
        <taxon>Sacoglossa</taxon>
        <taxon>Placobranchoidea</taxon>
        <taxon>Plakobranchidae</taxon>
        <taxon>Elysia</taxon>
    </lineage>
</organism>
<dbReference type="EMBL" id="BMAT01013006">
    <property type="protein sequence ID" value="GFS03672.1"/>
    <property type="molecule type" value="Genomic_DNA"/>
</dbReference>